<comment type="function">
    <text evidence="8 10">Plays an essential role in the initiation and regulation of chromosomal replication. ATP-DnaA binds to the origin of replication (oriC) to initiate formation of the DNA replication initiation complex once per cell cycle. Binds the DnaA box (a 9 base pair repeat at the origin) and separates the double-stranded (ds)DNA. Forms a right-handed helical filament on oriC DNA; dsDNA binds to the exterior of the filament while single-stranded (ss)DNA is stabiized in the filament's interior. The ATP-DnaA-oriC complex binds and stabilizes one strand of the AT-rich DNA unwinding element (DUE), permitting loading of DNA polymerase. After initiation quickly degrades to an ADP-DnaA complex that is not apt for DNA replication. Binds acidic phospholipids.</text>
</comment>
<feature type="binding site" evidence="8">
    <location>
        <position position="195"/>
    </location>
    <ligand>
        <name>ATP</name>
        <dbReference type="ChEBI" id="CHEBI:30616"/>
    </ligand>
</feature>
<dbReference type="Proteomes" id="UP000602647">
    <property type="component" value="Unassembled WGS sequence"/>
</dbReference>
<protein>
    <recommendedName>
        <fullName evidence="8 9">Chromosomal replication initiator protein DnaA</fullName>
    </recommendedName>
</protein>
<organism evidence="14 15">
    <name type="scientific">Zhenpiania hominis</name>
    <dbReference type="NCBI Taxonomy" id="2763644"/>
    <lineage>
        <taxon>Bacteria</taxon>
        <taxon>Bacillati</taxon>
        <taxon>Bacillota</taxon>
        <taxon>Clostridia</taxon>
        <taxon>Peptostreptococcales</taxon>
        <taxon>Anaerovoracaceae</taxon>
        <taxon>Zhenpiania</taxon>
    </lineage>
</organism>
<evidence type="ECO:0000259" key="13">
    <source>
        <dbReference type="SMART" id="SM00760"/>
    </source>
</evidence>
<dbReference type="GO" id="GO:0006270">
    <property type="term" value="P:DNA replication initiation"/>
    <property type="evidence" value="ECO:0007669"/>
    <property type="project" value="UniProtKB-UniRule"/>
</dbReference>
<dbReference type="HAMAP" id="MF_00377">
    <property type="entry name" value="DnaA_bact"/>
    <property type="match status" value="1"/>
</dbReference>
<evidence type="ECO:0000256" key="4">
    <source>
        <dbReference type="ARBA" id="ARBA00022741"/>
    </source>
</evidence>
<dbReference type="NCBIfam" id="TIGR00362">
    <property type="entry name" value="DnaA"/>
    <property type="match status" value="1"/>
</dbReference>
<dbReference type="AlphaFoldDB" id="A0A923SWC8"/>
<dbReference type="GO" id="GO:0008289">
    <property type="term" value="F:lipid binding"/>
    <property type="evidence" value="ECO:0007669"/>
    <property type="project" value="UniProtKB-KW"/>
</dbReference>
<dbReference type="InterPro" id="IPR001957">
    <property type="entry name" value="Chromosome_initiator_DnaA"/>
</dbReference>
<comment type="similarity">
    <text evidence="1 8 11">Belongs to the DnaA family.</text>
</comment>
<dbReference type="InterPro" id="IPR010921">
    <property type="entry name" value="Trp_repressor/repl_initiator"/>
</dbReference>
<evidence type="ECO:0000256" key="2">
    <source>
        <dbReference type="ARBA" id="ARBA00022490"/>
    </source>
</evidence>
<dbReference type="SUPFAM" id="SSF52540">
    <property type="entry name" value="P-loop containing nucleoside triphosphate hydrolases"/>
    <property type="match status" value="1"/>
</dbReference>
<keyword evidence="15" id="KW-1185">Reference proteome</keyword>
<dbReference type="EMBL" id="JACRYT010000010">
    <property type="protein sequence ID" value="MBC6680218.1"/>
    <property type="molecule type" value="Genomic_DNA"/>
</dbReference>
<comment type="domain">
    <text evidence="8">Domain I is involved in oligomerization and binding regulators, domain II is flexibile and of varying length in different bacteria, domain III forms the AAA+ region, while domain IV binds dsDNA.</text>
</comment>
<dbReference type="PANTHER" id="PTHR30050:SF2">
    <property type="entry name" value="CHROMOSOMAL REPLICATION INITIATOR PROTEIN DNAA"/>
    <property type="match status" value="1"/>
</dbReference>
<comment type="caution">
    <text evidence="14">The sequence shown here is derived from an EMBL/GenBank/DDBJ whole genome shotgun (WGS) entry which is preliminary data.</text>
</comment>
<feature type="binding site" evidence="8">
    <location>
        <position position="196"/>
    </location>
    <ligand>
        <name>ATP</name>
        <dbReference type="ChEBI" id="CHEBI:30616"/>
    </ligand>
</feature>
<dbReference type="GO" id="GO:0005886">
    <property type="term" value="C:plasma membrane"/>
    <property type="evidence" value="ECO:0007669"/>
    <property type="project" value="TreeGrafter"/>
</dbReference>
<dbReference type="Pfam" id="PF08299">
    <property type="entry name" value="Bac_DnaA_C"/>
    <property type="match status" value="1"/>
</dbReference>
<evidence type="ECO:0000313" key="14">
    <source>
        <dbReference type="EMBL" id="MBC6680218.1"/>
    </source>
</evidence>
<feature type="domain" description="AAA+ ATPase" evidence="12">
    <location>
        <begin position="181"/>
        <end position="315"/>
    </location>
</feature>
<dbReference type="InterPro" id="IPR003593">
    <property type="entry name" value="AAA+_ATPase"/>
</dbReference>
<dbReference type="InterPro" id="IPR024633">
    <property type="entry name" value="DnaA_N_dom"/>
</dbReference>
<dbReference type="SMART" id="SM00760">
    <property type="entry name" value="Bac_DnaA_C"/>
    <property type="match status" value="1"/>
</dbReference>
<evidence type="ECO:0000256" key="11">
    <source>
        <dbReference type="RuleBase" id="RU004227"/>
    </source>
</evidence>
<evidence type="ECO:0000256" key="3">
    <source>
        <dbReference type="ARBA" id="ARBA00022705"/>
    </source>
</evidence>
<reference evidence="14" key="1">
    <citation type="submission" date="2020-08" db="EMBL/GenBank/DDBJ databases">
        <title>Genome public.</title>
        <authorList>
            <person name="Liu C."/>
            <person name="Sun Q."/>
        </authorList>
    </citation>
    <scope>NUCLEOTIDE SEQUENCE</scope>
    <source>
        <strain evidence="14">BX12</strain>
    </source>
</reference>
<keyword evidence="7 8" id="KW-0238">DNA-binding</keyword>
<feature type="domain" description="Chromosomal replication initiator DnaA C-terminal" evidence="13">
    <location>
        <begin position="398"/>
        <end position="467"/>
    </location>
</feature>
<dbReference type="FunFam" id="3.40.50.300:FF:000150">
    <property type="entry name" value="Chromosomal replication initiator protein DnaA"/>
    <property type="match status" value="1"/>
</dbReference>
<dbReference type="InterPro" id="IPR020591">
    <property type="entry name" value="Chromosome_initiator_DnaA-like"/>
</dbReference>
<dbReference type="InterPro" id="IPR013317">
    <property type="entry name" value="DnaA_dom"/>
</dbReference>
<comment type="caution">
    <text evidence="8">Lacks conserved residue(s) required for the propagation of feature annotation.</text>
</comment>
<dbReference type="InterPro" id="IPR038454">
    <property type="entry name" value="DnaA_N_sf"/>
</dbReference>
<proteinExistence type="inferred from homology"/>
<evidence type="ECO:0000256" key="10">
    <source>
        <dbReference type="RuleBase" id="RU000577"/>
    </source>
</evidence>
<dbReference type="Gene3D" id="3.40.50.300">
    <property type="entry name" value="P-loop containing nucleotide triphosphate hydrolases"/>
    <property type="match status" value="1"/>
</dbReference>
<keyword evidence="4 8" id="KW-0547">Nucleotide-binding</keyword>
<keyword evidence="2 8" id="KW-0963">Cytoplasm</keyword>
<feature type="region of interest" description="Domain IV, binds dsDNA" evidence="8">
    <location>
        <begin position="371"/>
        <end position="491"/>
    </location>
</feature>
<accession>A0A923SWC8</accession>
<comment type="subcellular location">
    <subcellularLocation>
        <location evidence="8">Cytoplasm</location>
    </subcellularLocation>
</comment>
<evidence type="ECO:0000256" key="7">
    <source>
        <dbReference type="ARBA" id="ARBA00023125"/>
    </source>
</evidence>
<evidence type="ECO:0000256" key="8">
    <source>
        <dbReference type="HAMAP-Rule" id="MF_00377"/>
    </source>
</evidence>
<sequence>MKDINKIWEDILALLKETLTETSYRTWFLPIIPKNIDEQLKILYLEIPDEFTLGVIKQRYEQTLHDKAEQVIGERYRIIVQLMEEDEDDLESSIAAEVPSSVTFPQDNVEKIETTNSETPEKLQISMDIPKENKPVEPVNNILKDEVYFNPRYNFDNFVVGNNNKYAYSAAFAVAKSPSVAYNPLFIYGGSGLGKTHLMHAIGHYIMENYPEKKVLYVSSEMFTNELIRSLEDNKKTKMRAFKNKYRNVDVLLIDDIQFIEGKEATQEEFFHTFNTLYDMNKQIIISSDRAPNKLTKLEDRLTSRFQWNMIADIQPPDYETRVAILRKKAELDNLELTDGLLDVISLIAEKVKFNIRELEGAYIRITAFSQTMGKDITVKFAREILKDILPAGDLKISCESIKKIVCKHFNIKIADIESSKRTRNLAYPRQIAMYLCRELTDTSLPKIGEVFGGRDHTTALHAYEKISAEIKSNPSTAEIVDQLRDEINGK</sequence>
<feature type="binding site" evidence="8">
    <location>
        <position position="192"/>
    </location>
    <ligand>
        <name>ATP</name>
        <dbReference type="ChEBI" id="CHEBI:30616"/>
    </ligand>
</feature>
<gene>
    <name evidence="8 14" type="primary">dnaA</name>
    <name evidence="14" type="ORF">H9L42_10270</name>
</gene>
<dbReference type="GO" id="GO:0006275">
    <property type="term" value="P:regulation of DNA replication"/>
    <property type="evidence" value="ECO:0007669"/>
    <property type="project" value="UniProtKB-UniRule"/>
</dbReference>
<dbReference type="GO" id="GO:0003688">
    <property type="term" value="F:DNA replication origin binding"/>
    <property type="evidence" value="ECO:0007669"/>
    <property type="project" value="UniProtKB-UniRule"/>
</dbReference>
<feature type="region of interest" description="Domain I, interacts with DnaA modulators" evidence="8">
    <location>
        <begin position="1"/>
        <end position="93"/>
    </location>
</feature>
<dbReference type="Pfam" id="PF11638">
    <property type="entry name" value="DnaA_N"/>
    <property type="match status" value="1"/>
</dbReference>
<evidence type="ECO:0000259" key="12">
    <source>
        <dbReference type="SMART" id="SM00382"/>
    </source>
</evidence>
<dbReference type="Pfam" id="PF00308">
    <property type="entry name" value="Bac_DnaA"/>
    <property type="match status" value="1"/>
</dbReference>
<name>A0A923SWC8_9FIRM</name>
<evidence type="ECO:0000256" key="1">
    <source>
        <dbReference type="ARBA" id="ARBA00006583"/>
    </source>
</evidence>
<keyword evidence="3 8" id="KW-0235">DNA replication</keyword>
<feature type="binding site" evidence="8">
    <location>
        <position position="194"/>
    </location>
    <ligand>
        <name>ATP</name>
        <dbReference type="ChEBI" id="CHEBI:30616"/>
    </ligand>
</feature>
<dbReference type="CDD" id="cd06571">
    <property type="entry name" value="Bac_DnaA_C"/>
    <property type="match status" value="1"/>
</dbReference>
<dbReference type="Gene3D" id="1.10.8.60">
    <property type="match status" value="1"/>
</dbReference>
<dbReference type="RefSeq" id="WP_187303314.1">
    <property type="nucleotide sequence ID" value="NZ_JACRYT010000010.1"/>
</dbReference>
<dbReference type="PANTHER" id="PTHR30050">
    <property type="entry name" value="CHROMOSOMAL REPLICATION INITIATOR PROTEIN DNAA"/>
    <property type="match status" value="1"/>
</dbReference>
<keyword evidence="5 8" id="KW-0067">ATP-binding</keyword>
<dbReference type="CDD" id="cd00009">
    <property type="entry name" value="AAA"/>
    <property type="match status" value="1"/>
</dbReference>
<dbReference type="Gene3D" id="3.30.300.180">
    <property type="match status" value="1"/>
</dbReference>
<comment type="subunit">
    <text evidence="8">Oligomerizes as a right-handed, spiral filament on DNA at oriC.</text>
</comment>
<dbReference type="SUPFAM" id="SSF48295">
    <property type="entry name" value="TrpR-like"/>
    <property type="match status" value="1"/>
</dbReference>
<evidence type="ECO:0000256" key="5">
    <source>
        <dbReference type="ARBA" id="ARBA00022840"/>
    </source>
</evidence>
<dbReference type="PRINTS" id="PR00051">
    <property type="entry name" value="DNAA"/>
</dbReference>
<evidence type="ECO:0000256" key="6">
    <source>
        <dbReference type="ARBA" id="ARBA00023121"/>
    </source>
</evidence>
<evidence type="ECO:0000313" key="15">
    <source>
        <dbReference type="Proteomes" id="UP000602647"/>
    </source>
</evidence>
<dbReference type="Gene3D" id="1.10.1750.10">
    <property type="match status" value="1"/>
</dbReference>
<dbReference type="InterPro" id="IPR013159">
    <property type="entry name" value="DnaA_C"/>
</dbReference>
<dbReference type="SMART" id="SM00382">
    <property type="entry name" value="AAA"/>
    <property type="match status" value="1"/>
</dbReference>
<evidence type="ECO:0000256" key="9">
    <source>
        <dbReference type="NCBIfam" id="TIGR00362"/>
    </source>
</evidence>
<dbReference type="GO" id="GO:0005737">
    <property type="term" value="C:cytoplasm"/>
    <property type="evidence" value="ECO:0007669"/>
    <property type="project" value="UniProtKB-SubCell"/>
</dbReference>
<keyword evidence="6 8" id="KW-0446">Lipid-binding</keyword>
<dbReference type="InterPro" id="IPR027417">
    <property type="entry name" value="P-loop_NTPase"/>
</dbReference>
<dbReference type="GO" id="GO:0005524">
    <property type="term" value="F:ATP binding"/>
    <property type="evidence" value="ECO:0007669"/>
    <property type="project" value="UniProtKB-UniRule"/>
</dbReference>